<dbReference type="FunFam" id="2.60.120.1440:FF:000001">
    <property type="entry name" value="Putative anti-sigma factor"/>
    <property type="match status" value="1"/>
</dbReference>
<dbReference type="Gene3D" id="3.55.50.30">
    <property type="match status" value="1"/>
</dbReference>
<keyword evidence="1" id="KW-1133">Transmembrane helix</keyword>
<gene>
    <name evidence="4" type="ORF">DI598_18690</name>
</gene>
<dbReference type="Gene3D" id="2.60.120.1440">
    <property type="match status" value="1"/>
</dbReference>
<organism evidence="4 5">
    <name type="scientific">Pseudopedobacter saltans</name>
    <dbReference type="NCBI Taxonomy" id="151895"/>
    <lineage>
        <taxon>Bacteria</taxon>
        <taxon>Pseudomonadati</taxon>
        <taxon>Bacteroidota</taxon>
        <taxon>Sphingobacteriia</taxon>
        <taxon>Sphingobacteriales</taxon>
        <taxon>Sphingobacteriaceae</taxon>
        <taxon>Pseudopedobacter</taxon>
    </lineage>
</organism>
<keyword evidence="1" id="KW-0812">Transmembrane</keyword>
<feature type="domain" description="FecR protein" evidence="2">
    <location>
        <begin position="178"/>
        <end position="272"/>
    </location>
</feature>
<dbReference type="InterPro" id="IPR006860">
    <property type="entry name" value="FecR"/>
</dbReference>
<protein>
    <submittedName>
        <fullName evidence="4">Iron dicitrate transport regulator FecR</fullName>
    </submittedName>
</protein>
<dbReference type="PIRSF" id="PIRSF018266">
    <property type="entry name" value="FecR"/>
    <property type="match status" value="1"/>
</dbReference>
<evidence type="ECO:0000259" key="3">
    <source>
        <dbReference type="Pfam" id="PF16344"/>
    </source>
</evidence>
<evidence type="ECO:0000256" key="1">
    <source>
        <dbReference type="SAM" id="Phobius"/>
    </source>
</evidence>
<feature type="domain" description="Protein FecR C-terminal" evidence="3">
    <location>
        <begin position="314"/>
        <end position="381"/>
    </location>
</feature>
<dbReference type="GO" id="GO:0016989">
    <property type="term" value="F:sigma factor antagonist activity"/>
    <property type="evidence" value="ECO:0007669"/>
    <property type="project" value="TreeGrafter"/>
</dbReference>
<dbReference type="PANTHER" id="PTHR30273">
    <property type="entry name" value="PERIPLASMIC SIGNAL SENSOR AND SIGMA FACTOR ACTIVATOR FECR-RELATED"/>
    <property type="match status" value="1"/>
</dbReference>
<dbReference type="AlphaFoldDB" id="A0A2W5EDI6"/>
<sequence length="383" mass="42777">MMSDIEWKSLLDKYLQNNCTAGEAEVVEEWFAHLQADKNVPFPQEIIEDSVAYTTEQWAIFEALSCKYKTTQENKVIPIRQKHFYGWVAAALIMVLLGYVSFLRLTWKPVKTSPVIAETKDVLPGGNHATLTLANGQLIVLDSSGIGTLASQNGMKVVKLDSGSLAYQGNTKQMSYNTLSTPKGGQYQLQLPDGTKVWLNAASSIRFPVAFIGAQREVHITGEAYFEVAHDAAKPFFVAIGNQKVKVLGTHFNINGYPEEPSIRTTLLQGSVLVSLNKESKRLKPGQQSLNQKSTLSIRQVDTDQVVAWKEGIFNLDNLSFQEFMNQLSRWYDLDIRYASGKIPNIQIRGEMGRNLKLSQVLEGLKGMNVKFEIRGNILIVKS</sequence>
<feature type="transmembrane region" description="Helical" evidence="1">
    <location>
        <begin position="84"/>
        <end position="107"/>
    </location>
</feature>
<accession>A0A2W5EDI6</accession>
<keyword evidence="1" id="KW-0472">Membrane</keyword>
<dbReference type="InterPro" id="IPR012373">
    <property type="entry name" value="Ferrdict_sens_TM"/>
</dbReference>
<reference evidence="4 5" key="1">
    <citation type="submission" date="2017-11" db="EMBL/GenBank/DDBJ databases">
        <title>Infants hospitalized years apart are colonized by the same room-sourced microbial strains.</title>
        <authorList>
            <person name="Brooks B."/>
            <person name="Olm M.R."/>
            <person name="Firek B.A."/>
            <person name="Baker R."/>
            <person name="Thomas B.C."/>
            <person name="Morowitz M.J."/>
            <person name="Banfield J.F."/>
        </authorList>
    </citation>
    <scope>NUCLEOTIDE SEQUENCE [LARGE SCALE GENOMIC DNA]</scope>
    <source>
        <strain evidence="4">S2_009_000_R2_76</strain>
    </source>
</reference>
<evidence type="ECO:0000313" key="5">
    <source>
        <dbReference type="Proteomes" id="UP000249645"/>
    </source>
</evidence>
<evidence type="ECO:0000313" key="4">
    <source>
        <dbReference type="EMBL" id="PZP41058.1"/>
    </source>
</evidence>
<name>A0A2W5EDI6_9SPHI</name>
<proteinExistence type="predicted"/>
<dbReference type="EMBL" id="QFOI01000551">
    <property type="protein sequence ID" value="PZP41058.1"/>
    <property type="molecule type" value="Genomic_DNA"/>
</dbReference>
<dbReference type="Pfam" id="PF04773">
    <property type="entry name" value="FecR"/>
    <property type="match status" value="1"/>
</dbReference>
<dbReference type="Pfam" id="PF16344">
    <property type="entry name" value="FecR_C"/>
    <property type="match status" value="1"/>
</dbReference>
<dbReference type="PANTHER" id="PTHR30273:SF2">
    <property type="entry name" value="PROTEIN FECR"/>
    <property type="match status" value="1"/>
</dbReference>
<dbReference type="Proteomes" id="UP000249645">
    <property type="component" value="Unassembled WGS sequence"/>
</dbReference>
<comment type="caution">
    <text evidence="4">The sequence shown here is derived from an EMBL/GenBank/DDBJ whole genome shotgun (WGS) entry which is preliminary data.</text>
</comment>
<dbReference type="InterPro" id="IPR032508">
    <property type="entry name" value="FecR_C"/>
</dbReference>
<evidence type="ECO:0000259" key="2">
    <source>
        <dbReference type="Pfam" id="PF04773"/>
    </source>
</evidence>